<dbReference type="Pfam" id="PF00909">
    <property type="entry name" value="Ammonium_transp"/>
    <property type="match status" value="1"/>
</dbReference>
<keyword evidence="4 9" id="KW-0812">Transmembrane</keyword>
<organism evidence="11 12">
    <name type="scientific">Prorocentrum cordatum</name>
    <dbReference type="NCBI Taxonomy" id="2364126"/>
    <lineage>
        <taxon>Eukaryota</taxon>
        <taxon>Sar</taxon>
        <taxon>Alveolata</taxon>
        <taxon>Dinophyceae</taxon>
        <taxon>Prorocentrales</taxon>
        <taxon>Prorocentraceae</taxon>
        <taxon>Prorocentrum</taxon>
    </lineage>
</organism>
<comment type="subcellular location">
    <subcellularLocation>
        <location evidence="1">Membrane</location>
        <topology evidence="1">Multi-pass membrane protein</topology>
    </subcellularLocation>
</comment>
<evidence type="ECO:0000256" key="6">
    <source>
        <dbReference type="ARBA" id="ARBA00023136"/>
    </source>
</evidence>
<dbReference type="NCBIfam" id="TIGR00836">
    <property type="entry name" value="amt"/>
    <property type="match status" value="1"/>
</dbReference>
<dbReference type="EMBL" id="CAUYUJ010010564">
    <property type="protein sequence ID" value="CAK0829727.1"/>
    <property type="molecule type" value="Genomic_DNA"/>
</dbReference>
<evidence type="ECO:0000313" key="12">
    <source>
        <dbReference type="Proteomes" id="UP001189429"/>
    </source>
</evidence>
<dbReference type="PANTHER" id="PTHR11730:SF6">
    <property type="entry name" value="AMMONIUM TRANSPORTER"/>
    <property type="match status" value="1"/>
</dbReference>
<reference evidence="11" key="1">
    <citation type="submission" date="2023-10" db="EMBL/GenBank/DDBJ databases">
        <authorList>
            <person name="Chen Y."/>
            <person name="Shah S."/>
            <person name="Dougan E. K."/>
            <person name="Thang M."/>
            <person name="Chan C."/>
        </authorList>
    </citation>
    <scope>NUCLEOTIDE SEQUENCE [LARGE SCALE GENOMIC DNA]</scope>
</reference>
<comment type="similarity">
    <text evidence="2">Belongs to the ammonia transporter channel (TC 1.A.11.2) family.</text>
</comment>
<dbReference type="PROSITE" id="PS01219">
    <property type="entry name" value="AMMONIUM_TRANSP"/>
    <property type="match status" value="1"/>
</dbReference>
<evidence type="ECO:0000256" key="4">
    <source>
        <dbReference type="ARBA" id="ARBA00022692"/>
    </source>
</evidence>
<feature type="transmembrane region" description="Helical" evidence="9">
    <location>
        <begin position="134"/>
        <end position="154"/>
    </location>
</feature>
<proteinExistence type="inferred from homology"/>
<keyword evidence="7" id="KW-0924">Ammonia transport</keyword>
<feature type="transmembrane region" description="Helical" evidence="9">
    <location>
        <begin position="188"/>
        <end position="217"/>
    </location>
</feature>
<dbReference type="SUPFAM" id="SSF111352">
    <property type="entry name" value="Ammonium transporter"/>
    <property type="match status" value="1"/>
</dbReference>
<comment type="caution">
    <text evidence="11">The sequence shown here is derived from an EMBL/GenBank/DDBJ whole genome shotgun (WGS) entry which is preliminary data.</text>
</comment>
<feature type="transmembrane region" description="Helical" evidence="9">
    <location>
        <begin position="85"/>
        <end position="102"/>
    </location>
</feature>
<evidence type="ECO:0000256" key="2">
    <source>
        <dbReference type="ARBA" id="ARBA00005887"/>
    </source>
</evidence>
<evidence type="ECO:0000256" key="3">
    <source>
        <dbReference type="ARBA" id="ARBA00022448"/>
    </source>
</evidence>
<keyword evidence="6 9" id="KW-0472">Membrane</keyword>
<feature type="transmembrane region" description="Helical" evidence="9">
    <location>
        <begin position="44"/>
        <end position="64"/>
    </location>
</feature>
<feature type="transmembrane region" description="Helical" evidence="9">
    <location>
        <begin position="238"/>
        <end position="256"/>
    </location>
</feature>
<accession>A0ABN9SD05</accession>
<feature type="transmembrane region" description="Helical" evidence="9">
    <location>
        <begin position="332"/>
        <end position="351"/>
    </location>
</feature>
<feature type="transmembrane region" description="Helical" evidence="9">
    <location>
        <begin position="397"/>
        <end position="418"/>
    </location>
</feature>
<evidence type="ECO:0000256" key="1">
    <source>
        <dbReference type="ARBA" id="ARBA00004141"/>
    </source>
</evidence>
<dbReference type="InterPro" id="IPR018047">
    <property type="entry name" value="Ammonium_transpt_CS"/>
</dbReference>
<protein>
    <recommendedName>
        <fullName evidence="10">Ammonium transporter AmtB-like domain-containing protein</fullName>
    </recommendedName>
</protein>
<feature type="transmembrane region" description="Helical" evidence="9">
    <location>
        <begin position="161"/>
        <end position="182"/>
    </location>
</feature>
<feature type="transmembrane region" description="Helical" evidence="9">
    <location>
        <begin position="358"/>
        <end position="377"/>
    </location>
</feature>
<gene>
    <name evidence="11" type="ORF">PCOR1329_LOCUS28568</name>
</gene>
<feature type="transmembrane region" description="Helical" evidence="9">
    <location>
        <begin position="304"/>
        <end position="326"/>
    </location>
</feature>
<keyword evidence="5 9" id="KW-1133">Transmembrane helix</keyword>
<dbReference type="Proteomes" id="UP001189429">
    <property type="component" value="Unassembled WGS sequence"/>
</dbReference>
<feature type="domain" description="Ammonium transporter AmtB-like" evidence="10">
    <location>
        <begin position="45"/>
        <end position="438"/>
    </location>
</feature>
<feature type="region of interest" description="Disordered" evidence="8">
    <location>
        <begin position="923"/>
        <end position="957"/>
    </location>
</feature>
<keyword evidence="3" id="KW-0813">Transport</keyword>
<feature type="transmembrane region" description="Helical" evidence="9">
    <location>
        <begin position="702"/>
        <end position="721"/>
    </location>
</feature>
<dbReference type="InterPro" id="IPR001905">
    <property type="entry name" value="Ammonium_transpt"/>
</dbReference>
<evidence type="ECO:0000256" key="7">
    <source>
        <dbReference type="ARBA" id="ARBA00023177"/>
    </source>
</evidence>
<evidence type="ECO:0000256" key="9">
    <source>
        <dbReference type="SAM" id="Phobius"/>
    </source>
</evidence>
<dbReference type="InterPro" id="IPR024041">
    <property type="entry name" value="NH4_transpt_AmtB-like_dom"/>
</dbReference>
<dbReference type="PANTHER" id="PTHR11730">
    <property type="entry name" value="AMMONIUM TRANSPORTER"/>
    <property type="match status" value="1"/>
</dbReference>
<evidence type="ECO:0000256" key="8">
    <source>
        <dbReference type="SAM" id="MobiDB-lite"/>
    </source>
</evidence>
<keyword evidence="12" id="KW-1185">Reference proteome</keyword>
<evidence type="ECO:0000256" key="5">
    <source>
        <dbReference type="ARBA" id="ARBA00022989"/>
    </source>
</evidence>
<evidence type="ECO:0000313" key="11">
    <source>
        <dbReference type="EMBL" id="CAK0829727.1"/>
    </source>
</evidence>
<name>A0ABN9SD05_9DINO</name>
<dbReference type="Gene3D" id="1.10.3430.10">
    <property type="entry name" value="Ammonium transporter AmtB like domains"/>
    <property type="match status" value="1"/>
</dbReference>
<dbReference type="InterPro" id="IPR029020">
    <property type="entry name" value="Ammonium/urea_transptr"/>
</dbReference>
<evidence type="ECO:0000259" key="10">
    <source>
        <dbReference type="Pfam" id="PF00909"/>
    </source>
</evidence>
<sequence>MALAQQDLQSLHEGLVALRQQVLALQAQAASGGGAHDVGAQSSAAWVLTCAALVCFMQAGFSLVESGTCRAKNALSILVKNQVDFLCAGLAWFLLGWGVAFGDSSPTAGLLGTTEYFGEAVLTKTGVSDHALSFHFQQMFCAVAGTIVSGGIAERAELRGYVLYSVCMASFIYPCIACWCWNPDGWLAAWGFVDFAGSCVVHLTGGTGALVGAWVVGPRTGRFGTAGLKDRHEFSPHNVPFILIGTMILQLGWYGFNAGSIMSMETVADSRAATLAAVNTTMAAVAGGLVAAMTSFLRKRRWDVPFVCNGVLAGCVSITASCPFVSPWAALLVGGVGGVCFGLASSLLYHLHIDDPIGAFPVHGACGFWGALAVGIFHRSSDVMGGPAQAPEFYVQLVGALSVCAFSGFMSLFVFLVLRRVGMLNSSLRDQLKGLDRNFSFEAYNSGEVKSYHAFLSHAKSTHGATARWLQLELAHYARGRSSIFLDSDNLVNLNHLLATVRDKVDVLVVLATPEIWWRPWCAGEITVASSADVPIVLVMMGASGKPLHLDFREISQDVRKNISTEAMDTLAPFGIGYGDIEMAYNKLATMPQVQFGLLGRRDIRDAIASIAGYAGLRRRDPWARRTRGVAARAATSHAELGRRLSRSWMQHTSPNYVIIGDWGDLEAVAAMHICQQALQYASDQDSNFRIAACTEMSEAKVLGLVCAGATIIMVLSKGVLQCPLVRRACLLRASALWPDGFAGSCSASQSSFAVTIDADRLGFEFPGASFYEELQAGKQAGNGLELRTADRASGCLPMTAFGSRAADCQRGAESPCGGEERAAALLATFFRLLFQQIALPMSTHGSWKAIQQQSFSIYEAAMRTPRVPVDPQEYPRAESSLGRGKMKTLLQSRSSLSTLSGGTLRATCSSIGEAPASASLPAASLCSSSGEGPTGSGAEADVEDEPNAWGAEGACA</sequence>
<feature type="transmembrane region" description="Helical" evidence="9">
    <location>
        <begin position="276"/>
        <end position="297"/>
    </location>
</feature>